<name>A0A820NL79_9BILA</name>
<comment type="caution">
    <text evidence="1">The sequence shown here is derived from an EMBL/GenBank/DDBJ whole genome shotgun (WGS) entry which is preliminary data.</text>
</comment>
<accession>A0A820NL79</accession>
<organism evidence="1 2">
    <name type="scientific">Rotaria sordida</name>
    <dbReference type="NCBI Taxonomy" id="392033"/>
    <lineage>
        <taxon>Eukaryota</taxon>
        <taxon>Metazoa</taxon>
        <taxon>Spiralia</taxon>
        <taxon>Gnathifera</taxon>
        <taxon>Rotifera</taxon>
        <taxon>Eurotatoria</taxon>
        <taxon>Bdelloidea</taxon>
        <taxon>Philodinida</taxon>
        <taxon>Philodinidae</taxon>
        <taxon>Rotaria</taxon>
    </lineage>
</organism>
<reference evidence="1" key="1">
    <citation type="submission" date="2021-02" db="EMBL/GenBank/DDBJ databases">
        <authorList>
            <person name="Nowell W R."/>
        </authorList>
    </citation>
    <scope>NUCLEOTIDE SEQUENCE</scope>
</reference>
<protein>
    <submittedName>
        <fullName evidence="1">Uncharacterized protein</fullName>
    </submittedName>
</protein>
<evidence type="ECO:0000313" key="1">
    <source>
        <dbReference type="EMBL" id="CAF4389977.1"/>
    </source>
</evidence>
<dbReference type="AlphaFoldDB" id="A0A820NL79"/>
<gene>
    <name evidence="1" type="ORF">JBS370_LOCUS43117</name>
</gene>
<sequence length="109" mass="12706">MHITIFLALQNAVQTRYSLYYSDIRQNSYLTFGCLYIQFVEGELNAYSSYIMNHQLTPYCRRPDNDEKQDEISDMLHENIANKVTFTELRKKGVTSEQLLNWGASIDVA</sequence>
<proteinExistence type="predicted"/>
<evidence type="ECO:0000313" key="2">
    <source>
        <dbReference type="Proteomes" id="UP000663836"/>
    </source>
</evidence>
<dbReference type="EMBL" id="CAJOBD010063378">
    <property type="protein sequence ID" value="CAF4389977.1"/>
    <property type="molecule type" value="Genomic_DNA"/>
</dbReference>
<dbReference type="Proteomes" id="UP000663836">
    <property type="component" value="Unassembled WGS sequence"/>
</dbReference>